<proteinExistence type="predicted"/>
<evidence type="ECO:0000313" key="2">
    <source>
        <dbReference type="Proteomes" id="UP000611723"/>
    </source>
</evidence>
<accession>A0A935CAK8</accession>
<dbReference type="EMBL" id="JAEQBW010000007">
    <property type="protein sequence ID" value="MBK6266247.1"/>
    <property type="molecule type" value="Genomic_DNA"/>
</dbReference>
<dbReference type="Proteomes" id="UP000611723">
    <property type="component" value="Unassembled WGS sequence"/>
</dbReference>
<organism evidence="1 2">
    <name type="scientific">Marivirga aurantiaca</name>
    <dbReference type="NCBI Taxonomy" id="2802615"/>
    <lineage>
        <taxon>Bacteria</taxon>
        <taxon>Pseudomonadati</taxon>
        <taxon>Bacteroidota</taxon>
        <taxon>Cytophagia</taxon>
        <taxon>Cytophagales</taxon>
        <taxon>Marivirgaceae</taxon>
        <taxon>Marivirga</taxon>
    </lineage>
</organism>
<comment type="caution">
    <text evidence="1">The sequence shown here is derived from an EMBL/GenBank/DDBJ whole genome shotgun (WGS) entry which is preliminary data.</text>
</comment>
<sequence length="237" mass="27780">MKKLADDWITKGLLDFEYKKYVLLAYLQFVEKSFDERKLYPPFADLISHYRNVEALKEGKSKLLQSFPKRLNHIDIKNFEMFFESMEKDDEHAQELEAIINYSLEQMNGRLNIGKNIFESVEKQLVIESIGVKALKDDEGLLLIDQDYDKFYHIYKYRVSIFETAHEKVRGLQTDFIESVKKSIGSSIEQLKVKIINNMKLVSNFSTFRIVSLQPVPYNETLLPIVKRKFSAYLAGK</sequence>
<name>A0A935CAK8_9BACT</name>
<keyword evidence="2" id="KW-1185">Reference proteome</keyword>
<reference evidence="1" key="1">
    <citation type="submission" date="2021-01" db="EMBL/GenBank/DDBJ databases">
        <title>Marivirga aurantiaca sp. nov., isolated from intertidal surface sediments.</title>
        <authorList>
            <person name="Zhang M."/>
        </authorList>
    </citation>
    <scope>NUCLEOTIDE SEQUENCE</scope>
    <source>
        <strain evidence="1">S37H4</strain>
    </source>
</reference>
<evidence type="ECO:0000313" key="1">
    <source>
        <dbReference type="EMBL" id="MBK6266247.1"/>
    </source>
</evidence>
<protein>
    <submittedName>
        <fullName evidence="1">Uncharacterized protein</fullName>
    </submittedName>
</protein>
<gene>
    <name evidence="1" type="ORF">JKA74_14470</name>
</gene>
<dbReference type="RefSeq" id="WP_201431931.1">
    <property type="nucleotide sequence ID" value="NZ_JAEQBW010000007.1"/>
</dbReference>
<dbReference type="AlphaFoldDB" id="A0A935CAK8"/>